<sequence length="191" mass="22075">MKKLVQHDINLSKHLLKNGPKFCTHYAVVKDNLLYFQPTRESFLYSSLYFVLGGSLFIIAAIIYYFWSQLDLVLFIALFGGGLIVLGYHVSDDYIAKIKFDKNKGTFSKKPYRCVKLSNIIGLQINQKQQLSYVCYELNMLTRGGRRINILNHNGLEQMREDILKLAAFLEMPKSCIRDYSTIEEGKLKTE</sequence>
<keyword evidence="1" id="KW-0472">Membrane</keyword>
<evidence type="ECO:0000313" key="2">
    <source>
        <dbReference type="EMBL" id="MDP8085705.1"/>
    </source>
</evidence>
<dbReference type="EMBL" id="JASAYQ010000008">
    <property type="protein sequence ID" value="MDP8172882.1"/>
    <property type="molecule type" value="Genomic_DNA"/>
</dbReference>
<feature type="transmembrane region" description="Helical" evidence="1">
    <location>
        <begin position="43"/>
        <end position="66"/>
    </location>
</feature>
<dbReference type="EMBL" id="FOBN01000018">
    <property type="protein sequence ID" value="SEM43979.1"/>
    <property type="molecule type" value="Genomic_DNA"/>
</dbReference>
<keyword evidence="1" id="KW-0812">Transmembrane</keyword>
<proteinExistence type="predicted"/>
<evidence type="ECO:0000313" key="7">
    <source>
        <dbReference type="Proteomes" id="UP001224812"/>
    </source>
</evidence>
<gene>
    <name evidence="2" type="ORF">QJT92_07195</name>
    <name evidence="3" type="ORF">QJU93_05890</name>
    <name evidence="4" type="ORF">QJU97_06880</name>
    <name evidence="5" type="ORF">SAMN05444853_1189</name>
</gene>
<dbReference type="AlphaFoldDB" id="A0A1H7YFN8"/>
<keyword evidence="1" id="KW-1133">Transmembrane helix</keyword>
<evidence type="ECO:0000313" key="5">
    <source>
        <dbReference type="EMBL" id="SEM43979.1"/>
    </source>
</evidence>
<evidence type="ECO:0008006" key="8">
    <source>
        <dbReference type="Google" id="ProtNLM"/>
    </source>
</evidence>
<evidence type="ECO:0000313" key="6">
    <source>
        <dbReference type="Proteomes" id="UP000198883"/>
    </source>
</evidence>
<feature type="transmembrane region" description="Helical" evidence="1">
    <location>
        <begin position="72"/>
        <end position="90"/>
    </location>
</feature>
<accession>A0A1H7YFN8</accession>
<dbReference type="Proteomes" id="UP000198883">
    <property type="component" value="Unassembled WGS sequence"/>
</dbReference>
<dbReference type="Proteomes" id="UP001231736">
    <property type="component" value="Unassembled WGS sequence"/>
</dbReference>
<reference evidence="3" key="4">
    <citation type="journal article" date="2023" name="Front. Microbiol.">
        <title>Phylogeography and host specificity of Pasteurellaceae pathogenic to sea-farmed fish in the north-east Atlantic.</title>
        <authorList>
            <person name="Gulla S."/>
            <person name="Colquhoun D.J."/>
            <person name="Olsen A.B."/>
            <person name="Spilsberg B."/>
            <person name="Lagesen K."/>
            <person name="Aakesson C.P."/>
            <person name="Strom S."/>
            <person name="Manji F."/>
            <person name="Birkbeck T.H."/>
            <person name="Nilsen H.K."/>
        </authorList>
    </citation>
    <scope>NUCLEOTIDE SEQUENCE</scope>
    <source>
        <strain evidence="4">98B1</strain>
        <strain evidence="3">TW16_20</strain>
    </source>
</reference>
<keyword evidence="7" id="KW-1185">Reference proteome</keyword>
<evidence type="ECO:0000256" key="1">
    <source>
        <dbReference type="SAM" id="Phobius"/>
    </source>
</evidence>
<dbReference type="Proteomes" id="UP001236239">
    <property type="component" value="Unassembled WGS sequence"/>
</dbReference>
<dbReference type="OrthoDB" id="6104850at2"/>
<evidence type="ECO:0000313" key="3">
    <source>
        <dbReference type="EMBL" id="MDP8172882.1"/>
    </source>
</evidence>
<reference evidence="5" key="1">
    <citation type="submission" date="2016-10" db="EMBL/GenBank/DDBJ databases">
        <authorList>
            <person name="de Groot N.N."/>
        </authorList>
    </citation>
    <scope>NUCLEOTIDE SEQUENCE [LARGE SCALE GENOMIC DNA]</scope>
    <source>
        <strain evidence="5">DSM 24204</strain>
    </source>
</reference>
<dbReference type="EMBL" id="JASAYT010000020">
    <property type="protein sequence ID" value="MDP8175175.1"/>
    <property type="molecule type" value="Genomic_DNA"/>
</dbReference>
<organism evidence="5 6">
    <name type="scientific">Phocoenobacter skyensis</name>
    <dbReference type="NCBI Taxonomy" id="97481"/>
    <lineage>
        <taxon>Bacteria</taxon>
        <taxon>Pseudomonadati</taxon>
        <taxon>Pseudomonadota</taxon>
        <taxon>Gammaproteobacteria</taxon>
        <taxon>Pasteurellales</taxon>
        <taxon>Pasteurellaceae</taxon>
        <taxon>Phocoenobacter</taxon>
    </lineage>
</organism>
<dbReference type="GeneID" id="83544206"/>
<dbReference type="RefSeq" id="WP_090922414.1">
    <property type="nucleotide sequence ID" value="NZ_CP016180.1"/>
</dbReference>
<reference evidence="2 7" key="3">
    <citation type="journal article" date="2023" name="Front. Microbiol.">
        <title>Phylogeography and host specificity of Pasteurellaceae pathogenic to sea-farmed fish in the north-east Atlantic.</title>
        <authorList>
            <person name="Gulla S."/>
            <person name="Colquhoun D.J."/>
            <person name="Olsen A.B."/>
            <person name="Spilsberg B."/>
            <person name="Lagesen K."/>
            <person name="Aakesson C.P."/>
            <person name="Strom S."/>
            <person name="Manji F."/>
            <person name="Birkbeck T.H."/>
            <person name="Nilsen H.K."/>
        </authorList>
    </citation>
    <scope>NUCLEOTIDE SEQUENCE [LARGE SCALE GENOMIC DNA]</scope>
    <source>
        <strain evidence="2 7">VIO11850</strain>
    </source>
</reference>
<dbReference type="EMBL" id="JASAVS010000014">
    <property type="protein sequence ID" value="MDP8085705.1"/>
    <property type="molecule type" value="Genomic_DNA"/>
</dbReference>
<name>A0A1H7YFN8_9PAST</name>
<evidence type="ECO:0000313" key="4">
    <source>
        <dbReference type="EMBL" id="MDP8175175.1"/>
    </source>
</evidence>
<reference evidence="6" key="2">
    <citation type="submission" date="2016-10" db="EMBL/GenBank/DDBJ databases">
        <authorList>
            <person name="Varghese N."/>
            <person name="Submissions S."/>
        </authorList>
    </citation>
    <scope>NUCLEOTIDE SEQUENCE [LARGE SCALE GENOMIC DNA]</scope>
    <source>
        <strain evidence="6">DSM 24204</strain>
    </source>
</reference>
<dbReference type="Proteomes" id="UP001224812">
    <property type="component" value="Unassembled WGS sequence"/>
</dbReference>
<protein>
    <recommendedName>
        <fullName evidence="8">DUF304 domain-containing protein</fullName>
    </recommendedName>
</protein>